<dbReference type="PANTHER" id="PTHR15681:SF1">
    <property type="entry name" value="MAD2L1-BINDING PROTEIN"/>
    <property type="match status" value="1"/>
</dbReference>
<sequence length="276" mass="30991">MEGGRSEMGVTEIVTPVDSMDCSLVFHVVKDVLGFVLYMHQQIPSILQDISVEFDALHTEFKELEVVPTETEVASSRRKRIGRMREVRQGIRRLQKFMDAFSGLQTALQLMLSEVPDIQGIILVLGASPIRPQHVYEFRFSHGRVVPGGACNFIKSRAAEGLSRKAIRALISKGAGSASYTGPTKLFLLVRASSSFNLPLHFLPKRDFRYSKKIIPFRLQLKCRTRNQEMDTPHHDSQTANSSSINLTDSSSDDLIWFQCRHVIKGLASKAPSMEE</sequence>
<dbReference type="OMA" id="VLFMHQQ"/>
<dbReference type="ExpressionAtlas" id="D7TPE9">
    <property type="expression patterns" value="baseline"/>
</dbReference>
<dbReference type="eggNOG" id="ENOG502QQ77">
    <property type="taxonomic scope" value="Eukaryota"/>
</dbReference>
<dbReference type="InterPro" id="IPR053729">
    <property type="entry name" value="MAD2L1BP_domain_sf"/>
</dbReference>
<dbReference type="PaxDb" id="29760-VIT_07s0104g00050.t01"/>
<dbReference type="InterPro" id="IPR009511">
    <property type="entry name" value="MAD1/Cdc20-bound-Mad2-bd"/>
</dbReference>
<dbReference type="GO" id="GO:0005634">
    <property type="term" value="C:nucleus"/>
    <property type="evidence" value="ECO:0000318"/>
    <property type="project" value="GO_Central"/>
</dbReference>
<dbReference type="HOGENOM" id="CLU_071414_1_0_1"/>
<reference evidence="3" key="1">
    <citation type="journal article" date="2007" name="Nature">
        <title>The grapevine genome sequence suggests ancestral hexaploidization in major angiosperm phyla.</title>
        <authorList>
            <consortium name="The French-Italian Public Consortium for Grapevine Genome Characterization."/>
            <person name="Jaillon O."/>
            <person name="Aury J.-M."/>
            <person name="Noel B."/>
            <person name="Policriti A."/>
            <person name="Clepet C."/>
            <person name="Casagrande A."/>
            <person name="Choisne N."/>
            <person name="Aubourg S."/>
            <person name="Vitulo N."/>
            <person name="Jubin C."/>
            <person name="Vezzi A."/>
            <person name="Legeai F."/>
            <person name="Hugueney P."/>
            <person name="Dasilva C."/>
            <person name="Horner D."/>
            <person name="Mica E."/>
            <person name="Jublot D."/>
            <person name="Poulain J."/>
            <person name="Bruyere C."/>
            <person name="Billault A."/>
            <person name="Segurens B."/>
            <person name="Gouyvenoux M."/>
            <person name="Ugarte E."/>
            <person name="Cattonaro F."/>
            <person name="Anthouard V."/>
            <person name="Vico V."/>
            <person name="Del Fabbro C."/>
            <person name="Alaux M."/>
            <person name="Di Gaspero G."/>
            <person name="Dumas V."/>
            <person name="Felice N."/>
            <person name="Paillard S."/>
            <person name="Juman I."/>
            <person name="Moroldo M."/>
            <person name="Scalabrin S."/>
            <person name="Canaguier A."/>
            <person name="Le Clainche I."/>
            <person name="Malacrida G."/>
            <person name="Durand E."/>
            <person name="Pesole G."/>
            <person name="Laucou V."/>
            <person name="Chatelet P."/>
            <person name="Merdinoglu D."/>
            <person name="Delledonne M."/>
            <person name="Pezzotti M."/>
            <person name="Lecharny A."/>
            <person name="Scarpelli C."/>
            <person name="Artiguenave F."/>
            <person name="Pe M.E."/>
            <person name="Valle G."/>
            <person name="Morgante M."/>
            <person name="Caboche M."/>
            <person name="Adam-Blondon A.-F."/>
            <person name="Weissenbach J."/>
            <person name="Quetier F."/>
            <person name="Wincker P."/>
        </authorList>
    </citation>
    <scope>NUCLEOTIDE SEQUENCE [LARGE SCALE GENOMIC DNA]</scope>
    <source>
        <strain evidence="3">cv. Pinot noir / PN40024</strain>
    </source>
</reference>
<dbReference type="Proteomes" id="UP000009183">
    <property type="component" value="Chromosome 7"/>
</dbReference>
<organism evidence="2 3">
    <name type="scientific">Vitis vinifera</name>
    <name type="common">Grape</name>
    <dbReference type="NCBI Taxonomy" id="29760"/>
    <lineage>
        <taxon>Eukaryota</taxon>
        <taxon>Viridiplantae</taxon>
        <taxon>Streptophyta</taxon>
        <taxon>Embryophyta</taxon>
        <taxon>Tracheophyta</taxon>
        <taxon>Spermatophyta</taxon>
        <taxon>Magnoliopsida</taxon>
        <taxon>eudicotyledons</taxon>
        <taxon>Gunneridae</taxon>
        <taxon>Pentapetalae</taxon>
        <taxon>rosids</taxon>
        <taxon>Vitales</taxon>
        <taxon>Vitaceae</taxon>
        <taxon>Viteae</taxon>
        <taxon>Vitis</taxon>
    </lineage>
</organism>
<evidence type="ECO:0000256" key="1">
    <source>
        <dbReference type="SAM" id="MobiDB-lite"/>
    </source>
</evidence>
<dbReference type="OrthoDB" id="768308at2759"/>
<dbReference type="InParanoid" id="D7TPE9"/>
<feature type="region of interest" description="Disordered" evidence="1">
    <location>
        <begin position="228"/>
        <end position="247"/>
    </location>
</feature>
<evidence type="ECO:0000313" key="3">
    <source>
        <dbReference type="Proteomes" id="UP000009183"/>
    </source>
</evidence>
<accession>D7TPE9</accession>
<protein>
    <submittedName>
        <fullName evidence="2">Uncharacterized protein</fullName>
    </submittedName>
</protein>
<dbReference type="Gene3D" id="3.30.900.20">
    <property type="match status" value="1"/>
</dbReference>
<name>D7TPE9_VITVI</name>
<feature type="compositionally biased region" description="Basic and acidic residues" evidence="1">
    <location>
        <begin position="228"/>
        <end position="237"/>
    </location>
</feature>
<evidence type="ECO:0000313" key="2">
    <source>
        <dbReference type="EMBL" id="CBI32372.3"/>
    </source>
</evidence>
<proteinExistence type="predicted"/>
<dbReference type="EMBL" id="FN596005">
    <property type="protein sequence ID" value="CBI32372.3"/>
    <property type="molecule type" value="Genomic_DNA"/>
</dbReference>
<dbReference type="AlphaFoldDB" id="D7TPE9"/>
<dbReference type="KEGG" id="vvi:100261429"/>
<dbReference type="PANTHER" id="PTHR15681">
    <property type="entry name" value="MAD2L1-BINDING PROTEIN"/>
    <property type="match status" value="1"/>
</dbReference>
<keyword evidence="3" id="KW-1185">Reference proteome</keyword>
<dbReference type="STRING" id="29760.D7TPE9"/>
<dbReference type="GO" id="GO:0007096">
    <property type="term" value="P:regulation of exit from mitosis"/>
    <property type="evidence" value="ECO:0007669"/>
    <property type="project" value="InterPro"/>
</dbReference>
<gene>
    <name evidence="2" type="ordered locus">VIT_07s0104g00050</name>
</gene>